<evidence type="ECO:0000313" key="5">
    <source>
        <dbReference type="EMBL" id="QSZ41378.1"/>
    </source>
</evidence>
<dbReference type="Pfam" id="PF00691">
    <property type="entry name" value="OmpA"/>
    <property type="match status" value="1"/>
</dbReference>
<dbReference type="GO" id="GO:0016020">
    <property type="term" value="C:membrane"/>
    <property type="evidence" value="ECO:0007669"/>
    <property type="project" value="UniProtKB-UniRule"/>
</dbReference>
<evidence type="ECO:0000256" key="1">
    <source>
        <dbReference type="PROSITE-ProRule" id="PRU00473"/>
    </source>
</evidence>
<keyword evidence="1 2" id="KW-0472">Membrane</keyword>
<dbReference type="InterPro" id="IPR036737">
    <property type="entry name" value="OmpA-like_sf"/>
</dbReference>
<evidence type="ECO:0000259" key="3">
    <source>
        <dbReference type="PROSITE" id="PS50914"/>
    </source>
</evidence>
<reference evidence="5" key="2">
    <citation type="submission" date="2021-04" db="EMBL/GenBank/DDBJ databases">
        <title>Isolation and characterization of a novel species of the genus Sulfurimonas.</title>
        <authorList>
            <person name="Fukui M."/>
        </authorList>
    </citation>
    <scope>NUCLEOTIDE SEQUENCE</scope>
    <source>
        <strain evidence="5">H1576</strain>
    </source>
</reference>
<dbReference type="Gene3D" id="3.30.1340.30">
    <property type="match status" value="1"/>
</dbReference>
<keyword evidence="6" id="KW-1185">Reference proteome</keyword>
<dbReference type="EMBL" id="CP046072">
    <property type="protein sequence ID" value="QSZ41378.1"/>
    <property type="molecule type" value="Genomic_DNA"/>
</dbReference>
<dbReference type="AlphaFoldDB" id="A0A975GCJ6"/>
<dbReference type="InterPro" id="IPR006665">
    <property type="entry name" value="OmpA-like"/>
</dbReference>
<feature type="domain" description="BON" evidence="3">
    <location>
        <begin position="293"/>
        <end position="361"/>
    </location>
</feature>
<keyword evidence="2" id="KW-0812">Transmembrane</keyword>
<protein>
    <submittedName>
        <fullName evidence="5">OmpA family protein</fullName>
    </submittedName>
</protein>
<dbReference type="KEGG" id="saqt:GJV85_04405"/>
<evidence type="ECO:0000313" key="6">
    <source>
        <dbReference type="Proteomes" id="UP000671852"/>
    </source>
</evidence>
<feature type="transmembrane region" description="Helical" evidence="2">
    <location>
        <begin position="272"/>
        <end position="289"/>
    </location>
</feature>
<keyword evidence="2" id="KW-1133">Transmembrane helix</keyword>
<dbReference type="Gene3D" id="3.30.1330.60">
    <property type="entry name" value="OmpA-like domain"/>
    <property type="match status" value="1"/>
</dbReference>
<evidence type="ECO:0000259" key="4">
    <source>
        <dbReference type="PROSITE" id="PS51123"/>
    </source>
</evidence>
<organism evidence="5 6">
    <name type="scientific">Sulfurimonas aquatica</name>
    <dbReference type="NCBI Taxonomy" id="2672570"/>
    <lineage>
        <taxon>Bacteria</taxon>
        <taxon>Pseudomonadati</taxon>
        <taxon>Campylobacterota</taxon>
        <taxon>Epsilonproteobacteria</taxon>
        <taxon>Campylobacterales</taxon>
        <taxon>Sulfurimonadaceae</taxon>
        <taxon>Sulfurimonas</taxon>
    </lineage>
</organism>
<sequence>MKENEETISQDKALEEALKPIVNSLIDKNYETSQDKIASQMAPLIGSAIREQIRSQKDDVVDALYPVLGNMISRYVTKTLEELLENINKQVQEGLSFEALKRKVQAKIQGVSETELLFSQSSTSNIQAILLIDKETGIVLAHAENPNHAVSEPEMLASMMTAIRSFVNDWVEQSDTHQELGEIDYGGNKIILEASGYSYLAVIVKGAASKTTYDMIRGTLEKVVLEYGEEIKAFNGDLESFSNLEVTRELAKVLDTKQVEEEPKEAKKIHPLIFILPILLLIWIAYAMYNNYQNDALQSQANELLYKTPQLTSFRINANLKDEQFTLSGEVPFSYHKQLAQKLLTGIDGIQEVKNNIIVTSGLKDPMQISANINYLLSGLNTQEGINIDYYYDYDNVTLIGNVWSSNYKDKVLNAIQKIDAQMSIKDEIKVVPPKLDKSIYFDKGSSSLTKEAHTSLIEIIILLEKLKGDGLITITSYSDLIGSVKRNRELSEQRTRNILNYLQEEGKLKNEFLLINKETPPEGVDPSVDPEKARCVIISYKKGINDSI</sequence>
<dbReference type="PROSITE" id="PS50914">
    <property type="entry name" value="BON"/>
    <property type="match status" value="1"/>
</dbReference>
<dbReference type="Proteomes" id="UP000671852">
    <property type="component" value="Chromosome"/>
</dbReference>
<proteinExistence type="predicted"/>
<gene>
    <name evidence="5" type="ORF">GJV85_04405</name>
</gene>
<dbReference type="PROSITE" id="PS51123">
    <property type="entry name" value="OMPA_2"/>
    <property type="match status" value="1"/>
</dbReference>
<dbReference type="RefSeq" id="WP_207562657.1">
    <property type="nucleotide sequence ID" value="NZ_CP046072.1"/>
</dbReference>
<reference evidence="5" key="1">
    <citation type="submission" date="2019-11" db="EMBL/GenBank/DDBJ databases">
        <authorList>
            <person name="Kojima H."/>
        </authorList>
    </citation>
    <scope>NUCLEOTIDE SEQUENCE</scope>
    <source>
        <strain evidence="5">H1576</strain>
    </source>
</reference>
<feature type="domain" description="OmpA-like" evidence="4">
    <location>
        <begin position="429"/>
        <end position="549"/>
    </location>
</feature>
<dbReference type="Pfam" id="PF04972">
    <property type="entry name" value="BON"/>
    <property type="match status" value="1"/>
</dbReference>
<accession>A0A975GCJ6</accession>
<name>A0A975GCJ6_9BACT</name>
<dbReference type="InterPro" id="IPR007055">
    <property type="entry name" value="BON_dom"/>
</dbReference>
<evidence type="ECO:0000256" key="2">
    <source>
        <dbReference type="SAM" id="Phobius"/>
    </source>
</evidence>
<dbReference type="SUPFAM" id="SSF103088">
    <property type="entry name" value="OmpA-like"/>
    <property type="match status" value="1"/>
</dbReference>